<evidence type="ECO:0000256" key="1">
    <source>
        <dbReference type="SAM" id="Coils"/>
    </source>
</evidence>
<dbReference type="EMBL" id="AQFM01000037">
    <property type="protein sequence ID" value="EOR07180.1"/>
    <property type="molecule type" value="Genomic_DNA"/>
</dbReference>
<dbReference type="RefSeq" id="WP_016167120.1">
    <property type="nucleotide sequence ID" value="NZ_JHZG01000017.1"/>
</dbReference>
<dbReference type="eggNOG" id="ENOG502ZIM4">
    <property type="taxonomic scope" value="Bacteria"/>
</dbReference>
<dbReference type="CDD" id="cd00882">
    <property type="entry name" value="Ras_like_GTPase"/>
    <property type="match status" value="1"/>
</dbReference>
<dbReference type="SUPFAM" id="SSF52540">
    <property type="entry name" value="P-loop containing nucleoside triphosphate hydrolases"/>
    <property type="match status" value="2"/>
</dbReference>
<proteinExistence type="predicted"/>
<dbReference type="OrthoDB" id="6940959at2"/>
<accession>R9AYS6</accession>
<dbReference type="Pfam" id="PF00350">
    <property type="entry name" value="Dynamin_N"/>
    <property type="match status" value="1"/>
</dbReference>
<dbReference type="Proteomes" id="UP000016201">
    <property type="component" value="Unassembled WGS sequence"/>
</dbReference>
<gene>
    <name evidence="3" type="ORF">I593_02067</name>
</gene>
<comment type="caution">
    <text evidence="3">The sequence shown here is derived from an EMBL/GenBank/DDBJ whole genome shotgun (WGS) entry which is preliminary data.</text>
</comment>
<name>R9AYS6_9GAMM</name>
<keyword evidence="4" id="KW-1185">Reference proteome</keyword>
<evidence type="ECO:0000313" key="3">
    <source>
        <dbReference type="EMBL" id="EOR07180.1"/>
    </source>
</evidence>
<dbReference type="AlphaFoldDB" id="R9AYS6"/>
<sequence length="626" mass="74025">MESNRDWLELYSQRDQWAKKAYQDFLDQVDPDLEADLTRSDQITIVVYGSTQVGKTTLILKLLRINDDYIDEVSKPLRGGREIGKSSTVIPIRYRKSVDDQWHFRDSQNNSIDVNTVNEYFGKLREAVEQGESWQKEIIDVHIPNKYFYVDADKKPLDIRILDLPGIQARDENEQRHVEEIARTYASTADIVLLVGRLDDLSFLNPERLALNEFKSWTSQINRFRIVLTYSFSPVTVLDYVKANKEHFDLNGFKKRIIEQLCTHDFINSDEYKEIIFPLEFGRSLVNIQSKHPDYFDVIKRVNHDSFSSLYDSLHKAANPYARFMNGFNVQYLVVDKVNKEKNNYEQQTKKMNEELEKYKTDINNLKNICTEYEYKIKKIQSEIDNLLDLEKKSFIADMIEKFVKVSNLRKPDKHTVPALKMWLKKATMLLSQSWTEIEIDLIVKSEEFYLRNPPSLDTGNLASCHKMLCDYWFDDYWSDASFNKDFDILHGAIELEIANFAKDADKQIKEYCKKKLIKKRKELQNIRYDIKSFEFSKGEIERKVNEIQSSLNILSNTHEKFIVNMKNAKKHAESFHNLMKCSFEDACKQSKRDFVEEKNMVKKFHRLWFSMVLEQQYTKFSEVRD</sequence>
<evidence type="ECO:0000259" key="2">
    <source>
        <dbReference type="Pfam" id="PF00350"/>
    </source>
</evidence>
<protein>
    <recommendedName>
        <fullName evidence="2">Dynamin N-terminal domain-containing protein</fullName>
    </recommendedName>
</protein>
<dbReference type="Gene3D" id="3.40.50.300">
    <property type="entry name" value="P-loop containing nucleotide triphosphate hydrolases"/>
    <property type="match status" value="1"/>
</dbReference>
<dbReference type="PATRIC" id="fig|1120927.3.peg.2004"/>
<keyword evidence="1" id="KW-0175">Coiled coil</keyword>
<feature type="coiled-coil region" evidence="1">
    <location>
        <begin position="335"/>
        <end position="390"/>
    </location>
</feature>
<feature type="domain" description="Dynamin N-terminal" evidence="2">
    <location>
        <begin position="45"/>
        <end position="198"/>
    </location>
</feature>
<dbReference type="InterPro" id="IPR027417">
    <property type="entry name" value="P-loop_NTPase"/>
</dbReference>
<organism evidence="3 4">
    <name type="scientific">Acinetobacter tandoii DSM 14970 = CIP 107469</name>
    <dbReference type="NCBI Taxonomy" id="1120927"/>
    <lineage>
        <taxon>Bacteria</taxon>
        <taxon>Pseudomonadati</taxon>
        <taxon>Pseudomonadota</taxon>
        <taxon>Gammaproteobacteria</taxon>
        <taxon>Moraxellales</taxon>
        <taxon>Moraxellaceae</taxon>
        <taxon>Acinetobacter</taxon>
    </lineage>
</organism>
<evidence type="ECO:0000313" key="4">
    <source>
        <dbReference type="Proteomes" id="UP000016201"/>
    </source>
</evidence>
<reference evidence="3 4" key="1">
    <citation type="submission" date="2013-03" db="EMBL/GenBank/DDBJ databases">
        <title>The Genome Sequence of Acinetobacter tandoii CIP 107469.</title>
        <authorList>
            <consortium name="The Broad Institute Genome Sequencing Platform"/>
            <consortium name="The Broad Institute Genome Sequencing Center for Infectious Disease"/>
            <person name="Cerqueira G."/>
            <person name="Feldgarden M."/>
            <person name="Courvalin P."/>
            <person name="Perichon B."/>
            <person name="Grillot-Courvalin C."/>
            <person name="Clermont D."/>
            <person name="Rocha E."/>
            <person name="Yoon E.-J."/>
            <person name="Nemec A."/>
            <person name="Walker B."/>
            <person name="Young S.K."/>
            <person name="Zeng Q."/>
            <person name="Gargeya S."/>
            <person name="Fitzgerald M."/>
            <person name="Haas B."/>
            <person name="Abouelleil A."/>
            <person name="Alvarado L."/>
            <person name="Arachchi H.M."/>
            <person name="Berlin A.M."/>
            <person name="Chapman S.B."/>
            <person name="Dewar J."/>
            <person name="Goldberg J."/>
            <person name="Griggs A."/>
            <person name="Gujja S."/>
            <person name="Hansen M."/>
            <person name="Howarth C."/>
            <person name="Imamovic A."/>
            <person name="Larimer J."/>
            <person name="McCowan C."/>
            <person name="Murphy C."/>
            <person name="Neiman D."/>
            <person name="Pearson M."/>
            <person name="Priest M."/>
            <person name="Roberts A."/>
            <person name="Saif S."/>
            <person name="Shea T."/>
            <person name="Sisk P."/>
            <person name="Sykes S."/>
            <person name="Wortman J."/>
            <person name="Nusbaum C."/>
            <person name="Birren B."/>
        </authorList>
    </citation>
    <scope>NUCLEOTIDE SEQUENCE [LARGE SCALE GENOMIC DNA]</scope>
    <source>
        <strain evidence="3 4">CIP 107469</strain>
    </source>
</reference>
<dbReference type="InterPro" id="IPR045063">
    <property type="entry name" value="Dynamin_N"/>
</dbReference>